<dbReference type="NCBIfam" id="TIGR00313">
    <property type="entry name" value="cobQ"/>
    <property type="match status" value="1"/>
</dbReference>
<protein>
    <recommendedName>
        <fullName evidence="4">Cobyric acid synthase</fullName>
    </recommendedName>
</protein>
<keyword evidence="2 4" id="KW-0169">Cobalamin biosynthesis</keyword>
<dbReference type="Gene3D" id="3.40.50.880">
    <property type="match status" value="1"/>
</dbReference>
<dbReference type="InterPro" id="IPR011698">
    <property type="entry name" value="GATase_3"/>
</dbReference>
<feature type="domain" description="CobB/CobQ-like glutamine amidotransferase" evidence="6">
    <location>
        <begin position="269"/>
        <end position="439"/>
    </location>
</feature>
<evidence type="ECO:0000313" key="8">
    <source>
        <dbReference type="Proteomes" id="UP000308000"/>
    </source>
</evidence>
<evidence type="ECO:0000259" key="5">
    <source>
        <dbReference type="Pfam" id="PF01656"/>
    </source>
</evidence>
<evidence type="ECO:0000256" key="1">
    <source>
        <dbReference type="ARBA" id="ARBA00004953"/>
    </source>
</evidence>
<dbReference type="GO" id="GO:0015420">
    <property type="term" value="F:ABC-type vitamin B12 transporter activity"/>
    <property type="evidence" value="ECO:0007669"/>
    <property type="project" value="UniProtKB-UniRule"/>
</dbReference>
<comment type="function">
    <text evidence="4">Catalyzes amidations at positions B, D, E, and G on adenosylcobyrinic A,C-diamide. NH(2) groups are provided by glutamine, and one molecule of ATP is hydrogenolyzed for each amidation.</text>
</comment>
<reference evidence="7 8" key="1">
    <citation type="submission" date="2019-04" db="EMBL/GenBank/DDBJ databases">
        <title>Deinococcus metalilatus MA1002 mutant No.5.</title>
        <authorList>
            <person name="Park W."/>
            <person name="Park C."/>
        </authorList>
    </citation>
    <scope>NUCLEOTIDE SEQUENCE [LARGE SCALE GENOMIC DNA]</scope>
    <source>
        <strain evidence="7 8">MA1002-m5</strain>
    </source>
</reference>
<dbReference type="InterPro" id="IPR027417">
    <property type="entry name" value="P-loop_NTPase"/>
</dbReference>
<feature type="active site" description="Nucleophile" evidence="4">
    <location>
        <position position="343"/>
    </location>
</feature>
<dbReference type="GO" id="GO:0003824">
    <property type="term" value="F:catalytic activity"/>
    <property type="evidence" value="ECO:0007669"/>
    <property type="project" value="InterPro"/>
</dbReference>
<comment type="caution">
    <text evidence="7">The sequence shown here is derived from an EMBL/GenBank/DDBJ whole genome shotgun (WGS) entry which is preliminary data.</text>
</comment>
<dbReference type="InterPro" id="IPR047045">
    <property type="entry name" value="CobQ_N"/>
</dbReference>
<comment type="similarity">
    <text evidence="4">Belongs to the CobB/CobQ family. CobQ subfamily.</text>
</comment>
<evidence type="ECO:0000256" key="3">
    <source>
        <dbReference type="ARBA" id="ARBA00022962"/>
    </source>
</evidence>
<dbReference type="CDD" id="cd01750">
    <property type="entry name" value="GATase1_CobQ"/>
    <property type="match status" value="1"/>
</dbReference>
<dbReference type="InterPro" id="IPR033949">
    <property type="entry name" value="CobQ_GATase1"/>
</dbReference>
<comment type="pathway">
    <text evidence="1 4">Cofactor biosynthesis; adenosylcobalamin biosynthesis.</text>
</comment>
<dbReference type="Pfam" id="PF01656">
    <property type="entry name" value="CbiA"/>
    <property type="match status" value="1"/>
</dbReference>
<gene>
    <name evidence="4" type="primary">cobQ</name>
    <name evidence="7" type="ORF">FCS05_04710</name>
</gene>
<dbReference type="PANTHER" id="PTHR21343:SF1">
    <property type="entry name" value="COBYRIC ACID SYNTHASE"/>
    <property type="match status" value="1"/>
</dbReference>
<dbReference type="PANTHER" id="PTHR21343">
    <property type="entry name" value="DETHIOBIOTIN SYNTHETASE"/>
    <property type="match status" value="1"/>
</dbReference>
<sequence length="484" mass="51881">MRGWWRPCGSCWREESMGRAIMIQGCTSHAGKSYLTAALCRALVQEGYRVAPFKAQNMSNNAGVTPAGLEMGRAQLVQARAARVVPDVRMNPVLLKPEADTRSQVVLLGRAHPELTALGWRERKAHLWPHVQAALHSLLDEYDVVVIEGAGSPAEVNLRSSDIVNMRVALEARAAVLLACDIDRGGAFAHLLGTWHCLTPGERACLKGFILNRFRGDPRLLAPAPEWLEEQTGVPTVGVVPLLDIPLPEEDGVSLPQGPPQRTGGEGFVAIARLPRVSNLDEFAPLGPLARWVSAPAELDGARAVILPGSKSTAADLAWLRATGLAGAVTRAAQAGLPVLGVCGGLQILGHTFGDPHGVEGGGEVPGLGLLDLHTELAADKTTRLTTCTDTETGLRLRGYEIHHGQTRSGPGVQELAPGLLWRRGNVRGTYLHGLLENPAYLERFLGWADLTPPAALDSLDARLDALADRVRASLDWDFVRGLL</sequence>
<evidence type="ECO:0000256" key="2">
    <source>
        <dbReference type="ARBA" id="ARBA00022573"/>
    </source>
</evidence>
<dbReference type="AlphaFoldDB" id="A0AAJ5F685"/>
<evidence type="ECO:0000259" key="6">
    <source>
        <dbReference type="Pfam" id="PF07685"/>
    </source>
</evidence>
<evidence type="ECO:0000256" key="4">
    <source>
        <dbReference type="HAMAP-Rule" id="MF_00028"/>
    </source>
</evidence>
<dbReference type="SUPFAM" id="SSF52317">
    <property type="entry name" value="Class I glutamine amidotransferase-like"/>
    <property type="match status" value="1"/>
</dbReference>
<dbReference type="InterPro" id="IPR004459">
    <property type="entry name" value="CobQ_synth"/>
</dbReference>
<organism evidence="7 8">
    <name type="scientific">Deinococcus metallilatus</name>
    <dbReference type="NCBI Taxonomy" id="1211322"/>
    <lineage>
        <taxon>Bacteria</taxon>
        <taxon>Thermotogati</taxon>
        <taxon>Deinococcota</taxon>
        <taxon>Deinococci</taxon>
        <taxon>Deinococcales</taxon>
        <taxon>Deinococcaceae</taxon>
        <taxon>Deinococcus</taxon>
    </lineage>
</organism>
<dbReference type="CDD" id="cd05389">
    <property type="entry name" value="CobQ_N"/>
    <property type="match status" value="1"/>
</dbReference>
<keyword evidence="3 4" id="KW-0315">Glutamine amidotransferase</keyword>
<dbReference type="EMBL" id="VBRC01000003">
    <property type="protein sequence ID" value="TLK29848.1"/>
    <property type="molecule type" value="Genomic_DNA"/>
</dbReference>
<proteinExistence type="inferred from homology"/>
<dbReference type="Gene3D" id="3.40.50.300">
    <property type="entry name" value="P-loop containing nucleotide triphosphate hydrolases"/>
    <property type="match status" value="1"/>
</dbReference>
<dbReference type="HAMAP" id="MF_00028">
    <property type="entry name" value="CobQ"/>
    <property type="match status" value="1"/>
</dbReference>
<dbReference type="Proteomes" id="UP000308000">
    <property type="component" value="Unassembled WGS sequence"/>
</dbReference>
<dbReference type="InterPro" id="IPR029062">
    <property type="entry name" value="Class_I_gatase-like"/>
</dbReference>
<name>A0AAJ5F685_9DEIO</name>
<dbReference type="Pfam" id="PF07685">
    <property type="entry name" value="GATase_3"/>
    <property type="match status" value="1"/>
</dbReference>
<evidence type="ECO:0000313" key="7">
    <source>
        <dbReference type="EMBL" id="TLK29848.1"/>
    </source>
</evidence>
<dbReference type="InterPro" id="IPR002586">
    <property type="entry name" value="CobQ/CobB/MinD/ParA_Nub-bd_dom"/>
</dbReference>
<accession>A0AAJ5F685</accession>
<dbReference type="SUPFAM" id="SSF52540">
    <property type="entry name" value="P-loop containing nucleoside triphosphate hydrolases"/>
    <property type="match status" value="1"/>
</dbReference>
<dbReference type="NCBIfam" id="NF001989">
    <property type="entry name" value="PRK00784.1"/>
    <property type="match status" value="1"/>
</dbReference>
<feature type="domain" description="CobQ/CobB/MinD/ParA nucleotide binding" evidence="5">
    <location>
        <begin position="21"/>
        <end position="242"/>
    </location>
</feature>
<feature type="active site" evidence="4">
    <location>
        <position position="433"/>
    </location>
</feature>
<dbReference type="PROSITE" id="PS51274">
    <property type="entry name" value="GATASE_COBBQ"/>
    <property type="match status" value="1"/>
</dbReference>
<dbReference type="GO" id="GO:0009236">
    <property type="term" value="P:cobalamin biosynthetic process"/>
    <property type="evidence" value="ECO:0007669"/>
    <property type="project" value="UniProtKB-UniRule"/>
</dbReference>